<sequence length="219" mass="25899">MGYIIATVLVALCLIAVPYYLRKRTWTNLNQEIMEEDFDTFYYTLDSFKCKMSMSAFERENMRLSGYIAQNRKDDVEEQLNMMLNMRIKKQQKLALYQRAFYYYIGLGRAKKTRDMIDLVQSIDPSASQDLEIQYSILIKRESRYIQEIQDRIDRLWDGKSEMDPSKEMAVGTLEYLLGLQYSYNNDIDNMNRVFDLALKHCAGTPYEESILKIKKQKA</sequence>
<evidence type="ECO:0000313" key="4">
    <source>
        <dbReference type="Proteomes" id="UP000775500"/>
    </source>
</evidence>
<protein>
    <submittedName>
        <fullName evidence="1">Uncharacterized protein</fullName>
    </submittedName>
</protein>
<name>A0A7W8D037_9FIRM</name>
<reference evidence="2" key="2">
    <citation type="submission" date="2020-08" db="EMBL/GenBank/DDBJ databases">
        <authorList>
            <person name="Cejkova D."/>
            <person name="Kubasova T."/>
            <person name="Jahodarova E."/>
            <person name="Rychlik I."/>
        </authorList>
    </citation>
    <scope>NUCLEOTIDE SEQUENCE</scope>
    <source>
        <strain evidence="2">An423</strain>
    </source>
</reference>
<evidence type="ECO:0000313" key="1">
    <source>
        <dbReference type="EMBL" id="MBB5184701.1"/>
    </source>
</evidence>
<dbReference type="EMBL" id="JACHHD010000006">
    <property type="protein sequence ID" value="MBB5184701.1"/>
    <property type="molecule type" value="Genomic_DNA"/>
</dbReference>
<evidence type="ECO:0000313" key="3">
    <source>
        <dbReference type="Proteomes" id="UP000521313"/>
    </source>
</evidence>
<accession>A0A7W8D037</accession>
<dbReference type="RefSeq" id="WP_183374901.1">
    <property type="nucleotide sequence ID" value="NZ_CAWVLV010000015.1"/>
</dbReference>
<reference evidence="1 3" key="1">
    <citation type="submission" date="2020-08" db="EMBL/GenBank/DDBJ databases">
        <title>Genomic Encyclopedia of Type Strains, Phase IV (KMG-IV): sequencing the most valuable type-strain genomes for metagenomic binning, comparative biology and taxonomic classification.</title>
        <authorList>
            <person name="Goeker M."/>
        </authorList>
    </citation>
    <scope>NUCLEOTIDE SEQUENCE [LARGE SCALE GENOMIC DNA]</scope>
    <source>
        <strain evidence="1 3">DSM 26963</strain>
    </source>
</reference>
<dbReference type="EMBL" id="JACJLU010000001">
    <property type="protein sequence ID" value="MBM6830757.1"/>
    <property type="molecule type" value="Genomic_DNA"/>
</dbReference>
<dbReference type="Proteomes" id="UP000521313">
    <property type="component" value="Unassembled WGS sequence"/>
</dbReference>
<evidence type="ECO:0000313" key="2">
    <source>
        <dbReference type="EMBL" id="MBM6830757.1"/>
    </source>
</evidence>
<comment type="caution">
    <text evidence="1">The sequence shown here is derived from an EMBL/GenBank/DDBJ whole genome shotgun (WGS) entry which is preliminary data.</text>
</comment>
<organism evidence="1 3">
    <name type="scientific">Faecalicoccus acidiformans</name>
    <dbReference type="NCBI Taxonomy" id="915173"/>
    <lineage>
        <taxon>Bacteria</taxon>
        <taxon>Bacillati</taxon>
        <taxon>Bacillota</taxon>
        <taxon>Erysipelotrichia</taxon>
        <taxon>Erysipelotrichales</taxon>
        <taxon>Erysipelotrichaceae</taxon>
        <taxon>Faecalicoccus</taxon>
    </lineage>
</organism>
<reference evidence="2 4" key="3">
    <citation type="journal article" date="2021" name="Sci. Rep.">
        <title>The distribution of antibiotic resistance genes in chicken gut microbiota commensals.</title>
        <authorList>
            <person name="Juricova H."/>
            <person name="Matiasovicova J."/>
            <person name="Kubasova T."/>
            <person name="Cejkova D."/>
            <person name="Rychlik I."/>
        </authorList>
    </citation>
    <scope>NUCLEOTIDE SEQUENCE [LARGE SCALE GENOMIC DNA]</scope>
    <source>
        <strain evidence="2 4">An423</strain>
    </source>
</reference>
<dbReference type="AlphaFoldDB" id="A0A7W8D037"/>
<dbReference type="Proteomes" id="UP000775500">
    <property type="component" value="Unassembled WGS sequence"/>
</dbReference>
<gene>
    <name evidence="2" type="ORF">H5982_01355</name>
    <name evidence="1" type="ORF">HNQ43_000744</name>
</gene>
<proteinExistence type="predicted"/>
<keyword evidence="4" id="KW-1185">Reference proteome</keyword>